<protein>
    <submittedName>
        <fullName evidence="1">Uncharacterized protein</fullName>
    </submittedName>
</protein>
<dbReference type="AlphaFoldDB" id="A0A6J5UVG1"/>
<gene>
    <name evidence="1" type="ORF">CURHAP_LOCUS31348</name>
</gene>
<proteinExistence type="predicted"/>
<reference evidence="1 2" key="1">
    <citation type="submission" date="2020-05" db="EMBL/GenBank/DDBJ databases">
        <authorList>
            <person name="Campoy J."/>
            <person name="Schneeberger K."/>
            <person name="Spophaly S."/>
        </authorList>
    </citation>
    <scope>NUCLEOTIDE SEQUENCE [LARGE SCALE GENOMIC DNA]</scope>
    <source>
        <strain evidence="1">PruArmRojPasFocal</strain>
    </source>
</reference>
<evidence type="ECO:0000313" key="1">
    <source>
        <dbReference type="EMBL" id="CAB4279185.1"/>
    </source>
</evidence>
<organism evidence="1 2">
    <name type="scientific">Prunus armeniaca</name>
    <name type="common">Apricot</name>
    <name type="synonym">Armeniaca vulgaris</name>
    <dbReference type="NCBI Taxonomy" id="36596"/>
    <lineage>
        <taxon>Eukaryota</taxon>
        <taxon>Viridiplantae</taxon>
        <taxon>Streptophyta</taxon>
        <taxon>Embryophyta</taxon>
        <taxon>Tracheophyta</taxon>
        <taxon>Spermatophyta</taxon>
        <taxon>Magnoliopsida</taxon>
        <taxon>eudicotyledons</taxon>
        <taxon>Gunneridae</taxon>
        <taxon>Pentapetalae</taxon>
        <taxon>rosids</taxon>
        <taxon>fabids</taxon>
        <taxon>Rosales</taxon>
        <taxon>Rosaceae</taxon>
        <taxon>Amygdaloideae</taxon>
        <taxon>Amygdaleae</taxon>
        <taxon>Prunus</taxon>
    </lineage>
</organism>
<name>A0A6J5UVG1_PRUAR</name>
<sequence>MSDKEPIIFRPDNEHTLQPHNDPLAILVGIENCNINWVFIEGGSSFNARLGRYKSSVSGQKKAPALCFQGNSGAAPMQYTPRSDQRGMSTQGDHGRQLCSCGLFNHLQRHLRPTRPYRARCQH</sequence>
<dbReference type="EMBL" id="CAEKDK010000005">
    <property type="protein sequence ID" value="CAB4279185.1"/>
    <property type="molecule type" value="Genomic_DNA"/>
</dbReference>
<dbReference type="Proteomes" id="UP000507222">
    <property type="component" value="Unassembled WGS sequence"/>
</dbReference>
<evidence type="ECO:0000313" key="2">
    <source>
        <dbReference type="Proteomes" id="UP000507222"/>
    </source>
</evidence>
<accession>A0A6J5UVG1</accession>